<feature type="compositionally biased region" description="Basic and acidic residues" evidence="1">
    <location>
        <begin position="205"/>
        <end position="214"/>
    </location>
</feature>
<keyword evidence="2" id="KW-0472">Membrane</keyword>
<feature type="region of interest" description="Disordered" evidence="1">
    <location>
        <begin position="199"/>
        <end position="238"/>
    </location>
</feature>
<feature type="compositionally biased region" description="Polar residues" evidence="1">
    <location>
        <begin position="58"/>
        <end position="67"/>
    </location>
</feature>
<dbReference type="RefSeq" id="XP_035676333.1">
    <property type="nucleotide sequence ID" value="XM_035820440.1"/>
</dbReference>
<reference evidence="3" key="1">
    <citation type="journal article" date="2020" name="Nat. Ecol. Evol.">
        <title>Deeply conserved synteny resolves early events in vertebrate evolution.</title>
        <authorList>
            <person name="Simakov O."/>
            <person name="Marletaz F."/>
            <person name="Yue J.X."/>
            <person name="O'Connell B."/>
            <person name="Jenkins J."/>
            <person name="Brandt A."/>
            <person name="Calef R."/>
            <person name="Tung C.H."/>
            <person name="Huang T.K."/>
            <person name="Schmutz J."/>
            <person name="Satoh N."/>
            <person name="Yu J.K."/>
            <person name="Putnam N.H."/>
            <person name="Green R.E."/>
            <person name="Rokhsar D.S."/>
        </authorList>
    </citation>
    <scope>NUCLEOTIDE SEQUENCE [LARGE SCALE GENOMIC DNA]</scope>
    <source>
        <strain evidence="3">S238N-H82</strain>
    </source>
</reference>
<proteinExistence type="predicted"/>
<reference evidence="4" key="2">
    <citation type="submission" date="2025-08" db="UniProtKB">
        <authorList>
            <consortium name="RefSeq"/>
        </authorList>
    </citation>
    <scope>IDENTIFICATION</scope>
    <source>
        <strain evidence="4">S238N-H82</strain>
        <tissue evidence="4">Testes</tissue>
    </source>
</reference>
<keyword evidence="2" id="KW-1133">Transmembrane helix</keyword>
<dbReference type="Proteomes" id="UP000001554">
    <property type="component" value="Chromosome 5"/>
</dbReference>
<name>A0A9J7L5B1_BRAFL</name>
<accession>A0A9J7L5B1</accession>
<feature type="region of interest" description="Disordered" evidence="1">
    <location>
        <begin position="54"/>
        <end position="90"/>
    </location>
</feature>
<dbReference type="KEGG" id="bfo:118415695"/>
<keyword evidence="3" id="KW-1185">Reference proteome</keyword>
<gene>
    <name evidence="4" type="primary">LOC118415695</name>
</gene>
<evidence type="ECO:0000313" key="4">
    <source>
        <dbReference type="RefSeq" id="XP_035676333.1"/>
    </source>
</evidence>
<feature type="transmembrane region" description="Helical" evidence="2">
    <location>
        <begin position="266"/>
        <end position="291"/>
    </location>
</feature>
<evidence type="ECO:0000313" key="3">
    <source>
        <dbReference type="Proteomes" id="UP000001554"/>
    </source>
</evidence>
<organism evidence="3 4">
    <name type="scientific">Branchiostoma floridae</name>
    <name type="common">Florida lancelet</name>
    <name type="synonym">Amphioxus</name>
    <dbReference type="NCBI Taxonomy" id="7739"/>
    <lineage>
        <taxon>Eukaryota</taxon>
        <taxon>Metazoa</taxon>
        <taxon>Chordata</taxon>
        <taxon>Cephalochordata</taxon>
        <taxon>Leptocardii</taxon>
        <taxon>Amphioxiformes</taxon>
        <taxon>Branchiostomatidae</taxon>
        <taxon>Branchiostoma</taxon>
    </lineage>
</organism>
<dbReference type="AlphaFoldDB" id="A0A9J7L5B1"/>
<sequence length="330" mass="35255">MITSTDSCENGAYAVPPVGDTGNIPNIQQNNLYLNPIQNAIRDHNTMYAQRTLESDQNHGQNTSSYNPLYLPSDESANPTFVSNPQPKSRLLETSEPQIFETSSVTVGETAEAVTVVSAPATGNEDLKDDTAQGRPGTGNEESASSRQADIDDSIQPYAVRYHDDDMLTSSASQNGETDVVTSDDVDIQPYAVAYMGQDDVASSEETRTKDASHHPCSHKRAAASNSSPVGTEDSADSKNDLITNQMYQPGQPAASFGSRYRRTCLAVFMTTLVVSSILGGILSVVLNLTIPESTTILPTNDSSLVATPTLPSALTSSQGNFLQLLETLP</sequence>
<evidence type="ECO:0000256" key="2">
    <source>
        <dbReference type="SAM" id="Phobius"/>
    </source>
</evidence>
<evidence type="ECO:0000256" key="1">
    <source>
        <dbReference type="SAM" id="MobiDB-lite"/>
    </source>
</evidence>
<dbReference type="GeneID" id="118415695"/>
<feature type="region of interest" description="Disordered" evidence="1">
    <location>
        <begin position="117"/>
        <end position="152"/>
    </location>
</feature>
<protein>
    <submittedName>
        <fullName evidence="4">Uncharacterized protein LOC118415695</fullName>
    </submittedName>
</protein>
<feature type="region of interest" description="Disordered" evidence="1">
    <location>
        <begin position="1"/>
        <end position="23"/>
    </location>
</feature>
<keyword evidence="2" id="KW-0812">Transmembrane</keyword>
<feature type="compositionally biased region" description="Polar residues" evidence="1">
    <location>
        <begin position="75"/>
        <end position="87"/>
    </location>
</feature>